<reference evidence="2 3" key="1">
    <citation type="journal article" date="2012" name="New Phytol.">
        <title>Insight into trade-off between wood decay and parasitism from the genome of a fungal forest pathogen.</title>
        <authorList>
            <person name="Olson A."/>
            <person name="Aerts A."/>
            <person name="Asiegbu F."/>
            <person name="Belbahri L."/>
            <person name="Bouzid O."/>
            <person name="Broberg A."/>
            <person name="Canback B."/>
            <person name="Coutinho P.M."/>
            <person name="Cullen D."/>
            <person name="Dalman K."/>
            <person name="Deflorio G."/>
            <person name="van Diepen L.T."/>
            <person name="Dunand C."/>
            <person name="Duplessis S."/>
            <person name="Durling M."/>
            <person name="Gonthier P."/>
            <person name="Grimwood J."/>
            <person name="Fossdal C.G."/>
            <person name="Hansson D."/>
            <person name="Henrissat B."/>
            <person name="Hietala A."/>
            <person name="Himmelstrand K."/>
            <person name="Hoffmeister D."/>
            <person name="Hogberg N."/>
            <person name="James T.Y."/>
            <person name="Karlsson M."/>
            <person name="Kohler A."/>
            <person name="Kues U."/>
            <person name="Lee Y.H."/>
            <person name="Lin Y.C."/>
            <person name="Lind M."/>
            <person name="Lindquist E."/>
            <person name="Lombard V."/>
            <person name="Lucas S."/>
            <person name="Lunden K."/>
            <person name="Morin E."/>
            <person name="Murat C."/>
            <person name="Park J."/>
            <person name="Raffaello T."/>
            <person name="Rouze P."/>
            <person name="Salamov A."/>
            <person name="Schmutz J."/>
            <person name="Solheim H."/>
            <person name="Stahlberg J."/>
            <person name="Velez H."/>
            <person name="de Vries R.P."/>
            <person name="Wiebenga A."/>
            <person name="Woodward S."/>
            <person name="Yakovlev I."/>
            <person name="Garbelotto M."/>
            <person name="Martin F."/>
            <person name="Grigoriev I.V."/>
            <person name="Stenlid J."/>
        </authorList>
    </citation>
    <scope>NUCLEOTIDE SEQUENCE [LARGE SCALE GENOMIC DNA]</scope>
    <source>
        <strain evidence="2 3">TC 32-1</strain>
    </source>
</reference>
<evidence type="ECO:0000256" key="1">
    <source>
        <dbReference type="SAM" id="MobiDB-lite"/>
    </source>
</evidence>
<keyword evidence="3" id="KW-1185">Reference proteome</keyword>
<evidence type="ECO:0000313" key="3">
    <source>
        <dbReference type="Proteomes" id="UP000030671"/>
    </source>
</evidence>
<gene>
    <name evidence="2" type="ORF">HETIRDRAFT_460210</name>
</gene>
<sequence>MSTSAFITSPEHSHAALLIPHVSHRLNPINRTALSPRATLHSPGPGEPPARQPRRLEPRTASVPSLVSPPTSTPPPIDPRTWALEPPFAISLSNPDPSFLVLSNRLLPVFSATVHAHYIALSLSIRDQITKKPFHPTCIPPQPTPSSSPPGVFHPHAWRGASDALPFPFL</sequence>
<organism evidence="2 3">
    <name type="scientific">Heterobasidion irregulare (strain TC 32-1)</name>
    <dbReference type="NCBI Taxonomy" id="747525"/>
    <lineage>
        <taxon>Eukaryota</taxon>
        <taxon>Fungi</taxon>
        <taxon>Dikarya</taxon>
        <taxon>Basidiomycota</taxon>
        <taxon>Agaricomycotina</taxon>
        <taxon>Agaricomycetes</taxon>
        <taxon>Russulales</taxon>
        <taxon>Bondarzewiaceae</taxon>
        <taxon>Heterobasidion</taxon>
        <taxon>Heterobasidion annosum species complex</taxon>
    </lineage>
</organism>
<feature type="region of interest" description="Disordered" evidence="1">
    <location>
        <begin position="35"/>
        <end position="80"/>
    </location>
</feature>
<dbReference type="KEGG" id="hir:HETIRDRAFT_460210"/>
<name>W4JXU2_HETIT</name>
<dbReference type="EMBL" id="KI925462">
    <property type="protein sequence ID" value="ETW77706.1"/>
    <property type="molecule type" value="Genomic_DNA"/>
</dbReference>
<dbReference type="InParanoid" id="W4JXU2"/>
<dbReference type="Proteomes" id="UP000030671">
    <property type="component" value="Unassembled WGS sequence"/>
</dbReference>
<dbReference type="AlphaFoldDB" id="W4JXU2"/>
<accession>W4JXU2</accession>
<proteinExistence type="predicted"/>
<evidence type="ECO:0000313" key="2">
    <source>
        <dbReference type="EMBL" id="ETW77706.1"/>
    </source>
</evidence>
<dbReference type="GeneID" id="20677054"/>
<dbReference type="HOGENOM" id="CLU_1570841_0_0_1"/>
<dbReference type="RefSeq" id="XP_009549741.1">
    <property type="nucleotide sequence ID" value="XM_009551446.1"/>
</dbReference>
<protein>
    <submittedName>
        <fullName evidence="2">Uncharacterized protein</fullName>
    </submittedName>
</protein>